<dbReference type="GO" id="GO:0016593">
    <property type="term" value="C:Cdc73/Paf1 complex"/>
    <property type="evidence" value="ECO:0007669"/>
    <property type="project" value="InterPro"/>
</dbReference>
<dbReference type="PANTHER" id="PTHR23188:SF12">
    <property type="entry name" value="RNA POLYMERASE II-ASSOCIATED FACTOR 1 HOMOLOG"/>
    <property type="match status" value="1"/>
</dbReference>
<dbReference type="GO" id="GO:0003682">
    <property type="term" value="F:chromatin binding"/>
    <property type="evidence" value="ECO:0007669"/>
    <property type="project" value="TreeGrafter"/>
</dbReference>
<evidence type="ECO:0000256" key="2">
    <source>
        <dbReference type="ARBA" id="ARBA00007560"/>
    </source>
</evidence>
<dbReference type="OMA" id="ANDRHKA"/>
<dbReference type="GO" id="GO:0000993">
    <property type="term" value="F:RNA polymerase II complex binding"/>
    <property type="evidence" value="ECO:0007669"/>
    <property type="project" value="TreeGrafter"/>
</dbReference>
<reference evidence="5" key="1">
    <citation type="submission" date="2021-01" db="UniProtKB">
        <authorList>
            <consortium name="EnsemblPlants"/>
        </authorList>
    </citation>
    <scope>IDENTIFICATION</scope>
</reference>
<dbReference type="Proteomes" id="UP000594263">
    <property type="component" value="Unplaced"/>
</dbReference>
<dbReference type="InterPro" id="IPR007133">
    <property type="entry name" value="RNA_pol_II-assoc_Paf1"/>
</dbReference>
<name>A0A7N0ULD7_KALFE</name>
<dbReference type="SUPFAM" id="SSF101447">
    <property type="entry name" value="Formin homology 2 domain (FH2 domain)"/>
    <property type="match status" value="1"/>
</dbReference>
<dbReference type="GO" id="GO:0006368">
    <property type="term" value="P:transcription elongation by RNA polymerase II"/>
    <property type="evidence" value="ECO:0007669"/>
    <property type="project" value="InterPro"/>
</dbReference>
<evidence type="ECO:0000313" key="5">
    <source>
        <dbReference type="EnsemblPlants" id="Kaladp0072s0021.1.v1.1"/>
    </source>
</evidence>
<feature type="region of interest" description="Disordered" evidence="4">
    <location>
        <begin position="529"/>
        <end position="574"/>
    </location>
</feature>
<feature type="region of interest" description="Disordered" evidence="4">
    <location>
        <begin position="1"/>
        <end position="102"/>
    </location>
</feature>
<feature type="compositionally biased region" description="Polar residues" evidence="4">
    <location>
        <begin position="1"/>
        <end position="15"/>
    </location>
</feature>
<comment type="subcellular location">
    <subcellularLocation>
        <location evidence="1">Nucleus</location>
    </subcellularLocation>
</comment>
<sequence length="574" mass="65892">MASFGQYTSFPNEYTPQQQPGQHYSPYPPPPPPDSMYPPPPPPPRPQPPYLHFSHFPPPRPSPTSSSSSIPPPPPPLPRQHHRHQKPPIPLNKRLETLDEGTLIRKKREMEKLRKHSNLKEPHNTNHRALSSSASKAASLIASHLPDRKTNPLLTSDRAENKLKKPTTFLCKMNTFWMPFRGMCDVELCSSSQITLFVDYSIYYPFLFHLCLVLKPSAFLGAIHLRHMLSNTYCELRFWNELPDASSQIKLMTLPKENDRFTKYTITSLEKTFKPELHVDGDLGIPLDLLDLSVYNPPKDQPPMDLEDEELLRDDEEVTHVKIDGIRKKERPIDKGLSWLSLTEKQAKELRERRGKNILDNFASRERKIQNIEASFEAAKLHPIHQTKPHLHPIEILPLFPDFDRYNDQFVIAAIMKSFVGPSKKDPDKFLAYMVPQPNELSKDMFDEHEEMSYSWIQGEDVEDPTTYLVAFDEDEARYLPLSTKLMLGKKKARDGRSEGAEQFQVPANVTMRRRSEVFASELKDVARISKGGSNSRSRGGRLYRSDDEHDMDDDQGTGHEMYQNSGAHDDISD</sequence>
<dbReference type="Pfam" id="PF03985">
    <property type="entry name" value="Paf1"/>
    <property type="match status" value="1"/>
</dbReference>
<dbReference type="PANTHER" id="PTHR23188">
    <property type="entry name" value="RNA POLYMERASE II-ASSOCIATED FACTOR 1 HOMOLOG"/>
    <property type="match status" value="1"/>
</dbReference>
<protein>
    <submittedName>
        <fullName evidence="5">Uncharacterized protein</fullName>
    </submittedName>
</protein>
<feature type="compositionally biased region" description="Low complexity" evidence="4">
    <location>
        <begin position="529"/>
        <end position="543"/>
    </location>
</feature>
<organism evidence="5 6">
    <name type="scientific">Kalanchoe fedtschenkoi</name>
    <name type="common">Lavender scallops</name>
    <name type="synonym">South American air plant</name>
    <dbReference type="NCBI Taxonomy" id="63787"/>
    <lineage>
        <taxon>Eukaryota</taxon>
        <taxon>Viridiplantae</taxon>
        <taxon>Streptophyta</taxon>
        <taxon>Embryophyta</taxon>
        <taxon>Tracheophyta</taxon>
        <taxon>Spermatophyta</taxon>
        <taxon>Magnoliopsida</taxon>
        <taxon>eudicotyledons</taxon>
        <taxon>Gunneridae</taxon>
        <taxon>Pentapetalae</taxon>
        <taxon>Saxifragales</taxon>
        <taxon>Crassulaceae</taxon>
        <taxon>Kalanchoe</taxon>
    </lineage>
</organism>
<keyword evidence="6" id="KW-1185">Reference proteome</keyword>
<evidence type="ECO:0000256" key="1">
    <source>
        <dbReference type="ARBA" id="ARBA00004123"/>
    </source>
</evidence>
<dbReference type="AlphaFoldDB" id="A0A7N0ULD7"/>
<evidence type="ECO:0000256" key="3">
    <source>
        <dbReference type="ARBA" id="ARBA00023242"/>
    </source>
</evidence>
<feature type="compositionally biased region" description="Pro residues" evidence="4">
    <location>
        <begin position="26"/>
        <end position="49"/>
    </location>
</feature>
<feature type="compositionally biased region" description="Low complexity" evidence="4">
    <location>
        <begin position="16"/>
        <end position="25"/>
    </location>
</feature>
<evidence type="ECO:0000313" key="6">
    <source>
        <dbReference type="Proteomes" id="UP000594263"/>
    </source>
</evidence>
<accession>A0A7N0ULD7</accession>
<keyword evidence="3" id="KW-0539">Nucleus</keyword>
<dbReference type="Gramene" id="Kaladp0072s0021.1.v1.1">
    <property type="protein sequence ID" value="Kaladp0072s0021.1.v1.1"/>
    <property type="gene ID" value="Kaladp0072s0021.v1.1"/>
</dbReference>
<evidence type="ECO:0000256" key="4">
    <source>
        <dbReference type="SAM" id="MobiDB-lite"/>
    </source>
</evidence>
<comment type="similarity">
    <text evidence="2">Belongs to the PAF1 family.</text>
</comment>
<proteinExistence type="inferred from homology"/>
<dbReference type="EnsemblPlants" id="Kaladp0072s0021.1.v1.1">
    <property type="protein sequence ID" value="Kaladp0072s0021.1.v1.1"/>
    <property type="gene ID" value="Kaladp0072s0021.v1.1"/>
</dbReference>